<sequence length="109" mass="12979">MKRTILFLLGIFFLSSLTKNFLSYRRNLSFYQNIKKEYEVEKKKNNTLKTMAVKTNDSFELEKIIRNKLNMVKPDEVMVVLPNPTPQPKVTAPTATPNYRQWWDVFFQN</sequence>
<dbReference type="EMBL" id="MGAC01000052">
    <property type="protein sequence ID" value="OGK36823.1"/>
    <property type="molecule type" value="Genomic_DNA"/>
</dbReference>
<evidence type="ECO:0008006" key="3">
    <source>
        <dbReference type="Google" id="ProtNLM"/>
    </source>
</evidence>
<proteinExistence type="predicted"/>
<dbReference type="AlphaFoldDB" id="A0A1F7I0B3"/>
<reference evidence="1 2" key="1">
    <citation type="journal article" date="2016" name="Nat. Commun.">
        <title>Thousands of microbial genomes shed light on interconnected biogeochemical processes in an aquifer system.</title>
        <authorList>
            <person name="Anantharaman K."/>
            <person name="Brown C.T."/>
            <person name="Hug L.A."/>
            <person name="Sharon I."/>
            <person name="Castelle C.J."/>
            <person name="Probst A.J."/>
            <person name="Thomas B.C."/>
            <person name="Singh A."/>
            <person name="Wilkins M.J."/>
            <person name="Karaoz U."/>
            <person name="Brodie E.L."/>
            <person name="Williams K.H."/>
            <person name="Hubbard S.S."/>
            <person name="Banfield J.F."/>
        </authorList>
    </citation>
    <scope>NUCLEOTIDE SEQUENCE [LARGE SCALE GENOMIC DNA]</scope>
</reference>
<comment type="caution">
    <text evidence="1">The sequence shown here is derived from an EMBL/GenBank/DDBJ whole genome shotgun (WGS) entry which is preliminary data.</text>
</comment>
<evidence type="ECO:0000313" key="2">
    <source>
        <dbReference type="Proteomes" id="UP000176803"/>
    </source>
</evidence>
<protein>
    <recommendedName>
        <fullName evidence="3">Cell division protein FtsL</fullName>
    </recommendedName>
</protein>
<evidence type="ECO:0000313" key="1">
    <source>
        <dbReference type="EMBL" id="OGK36823.1"/>
    </source>
</evidence>
<name>A0A1F7I0B3_9BACT</name>
<dbReference type="InterPro" id="IPR007060">
    <property type="entry name" value="FtsL/DivIC"/>
</dbReference>
<organism evidence="1 2">
    <name type="scientific">Candidatus Roizmanbacteria bacterium RIFCSPHIGHO2_12_FULL_41_11</name>
    <dbReference type="NCBI Taxonomy" id="1802052"/>
    <lineage>
        <taxon>Bacteria</taxon>
        <taxon>Candidatus Roizmaniibacteriota</taxon>
    </lineage>
</organism>
<accession>A0A1F7I0B3</accession>
<dbReference type="Proteomes" id="UP000176803">
    <property type="component" value="Unassembled WGS sequence"/>
</dbReference>
<gene>
    <name evidence="1" type="ORF">A3F03_01205</name>
</gene>
<dbReference type="Pfam" id="PF04977">
    <property type="entry name" value="DivIC"/>
    <property type="match status" value="1"/>
</dbReference>